<feature type="signal peptide" evidence="1">
    <location>
        <begin position="1"/>
        <end position="34"/>
    </location>
</feature>
<dbReference type="Proteomes" id="UP001189429">
    <property type="component" value="Unassembled WGS sequence"/>
</dbReference>
<proteinExistence type="predicted"/>
<feature type="chain" id="PRO_5045986214" evidence="1">
    <location>
        <begin position="35"/>
        <end position="240"/>
    </location>
</feature>
<evidence type="ECO:0000313" key="3">
    <source>
        <dbReference type="Proteomes" id="UP001189429"/>
    </source>
</evidence>
<sequence length="240" mass="26341">MYQLSCQCRMIHSFFCLSNLPLLVTLVSSAAVLAQLFEARCVARTHLTMSAARFHRGCFQTPLRRVEISSWHSLGSARQSIFLRGLANDLLAASAPGLVVSSWSHRFTADRFYWLGKPDIPGEFDAGLATVRRIEGPHSARLVLAMFEPRGRDPLLLYAVDRICTDAAGRPATPEGPLETGVRSHYRWLREVPAALLMRGPPARASCIPSRSVAPSASLICCNDRSPPPRCSRSSPEAAL</sequence>
<protein>
    <submittedName>
        <fullName evidence="2">Uncharacterized protein</fullName>
    </submittedName>
</protein>
<evidence type="ECO:0000313" key="2">
    <source>
        <dbReference type="EMBL" id="CAK0862250.1"/>
    </source>
</evidence>
<dbReference type="EMBL" id="CAUYUJ010016139">
    <property type="protein sequence ID" value="CAK0862250.1"/>
    <property type="molecule type" value="Genomic_DNA"/>
</dbReference>
<name>A0ABN9UQJ3_9DINO</name>
<keyword evidence="1" id="KW-0732">Signal</keyword>
<gene>
    <name evidence="2" type="ORF">PCOR1329_LOCUS50712</name>
</gene>
<organism evidence="2 3">
    <name type="scientific">Prorocentrum cordatum</name>
    <dbReference type="NCBI Taxonomy" id="2364126"/>
    <lineage>
        <taxon>Eukaryota</taxon>
        <taxon>Sar</taxon>
        <taxon>Alveolata</taxon>
        <taxon>Dinophyceae</taxon>
        <taxon>Prorocentrales</taxon>
        <taxon>Prorocentraceae</taxon>
        <taxon>Prorocentrum</taxon>
    </lineage>
</organism>
<comment type="caution">
    <text evidence="2">The sequence shown here is derived from an EMBL/GenBank/DDBJ whole genome shotgun (WGS) entry which is preliminary data.</text>
</comment>
<keyword evidence="3" id="KW-1185">Reference proteome</keyword>
<evidence type="ECO:0000256" key="1">
    <source>
        <dbReference type="SAM" id="SignalP"/>
    </source>
</evidence>
<reference evidence="2" key="1">
    <citation type="submission" date="2023-10" db="EMBL/GenBank/DDBJ databases">
        <authorList>
            <person name="Chen Y."/>
            <person name="Shah S."/>
            <person name="Dougan E. K."/>
            <person name="Thang M."/>
            <person name="Chan C."/>
        </authorList>
    </citation>
    <scope>NUCLEOTIDE SEQUENCE [LARGE SCALE GENOMIC DNA]</scope>
</reference>
<accession>A0ABN9UQJ3</accession>